<dbReference type="Pfam" id="PF02661">
    <property type="entry name" value="Fic"/>
    <property type="match status" value="1"/>
</dbReference>
<keyword evidence="5" id="KW-0802">TPR repeat</keyword>
<dbReference type="SUPFAM" id="SSF140931">
    <property type="entry name" value="Fic-like"/>
    <property type="match status" value="1"/>
</dbReference>
<protein>
    <submittedName>
        <fullName evidence="12">Adenosine monophosphate-protein transferase FICD</fullName>
    </submittedName>
</protein>
<dbReference type="OrthoDB" id="439046at2759"/>
<feature type="binding site" evidence="10">
    <location>
        <begin position="355"/>
        <end position="362"/>
    </location>
    <ligand>
        <name>ATP</name>
        <dbReference type="ChEBI" id="CHEBI:30616"/>
    </ligand>
</feature>
<evidence type="ECO:0000259" key="11">
    <source>
        <dbReference type="PROSITE" id="PS51459"/>
    </source>
</evidence>
<feature type="active site" evidence="9">
    <location>
        <position position="351"/>
    </location>
</feature>
<dbReference type="InterPro" id="IPR036597">
    <property type="entry name" value="Fido-like_dom_sf"/>
</dbReference>
<evidence type="ECO:0000256" key="5">
    <source>
        <dbReference type="ARBA" id="ARBA00022803"/>
    </source>
</evidence>
<evidence type="ECO:0000256" key="6">
    <source>
        <dbReference type="ARBA" id="ARBA00022840"/>
    </source>
</evidence>
<evidence type="ECO:0000256" key="10">
    <source>
        <dbReference type="PIRSR" id="PIRSR640198-2"/>
    </source>
</evidence>
<dbReference type="PANTHER" id="PTHR13504">
    <property type="entry name" value="FIDO DOMAIN-CONTAINING PROTEIN DDB_G0283145"/>
    <property type="match status" value="1"/>
</dbReference>
<dbReference type="InterPro" id="IPR003812">
    <property type="entry name" value="Fido"/>
</dbReference>
<dbReference type="InterPro" id="IPR040198">
    <property type="entry name" value="Fido_containing"/>
</dbReference>
<comment type="caution">
    <text evidence="12">The sequence shown here is derived from an EMBL/GenBank/DDBJ whole genome shotgun (WGS) entry which is preliminary data.</text>
</comment>
<dbReference type="AlphaFoldDB" id="A0A369J9K8"/>
<evidence type="ECO:0000313" key="12">
    <source>
        <dbReference type="EMBL" id="RDB17125.1"/>
    </source>
</evidence>
<keyword evidence="4 10" id="KW-0547">Nucleotide-binding</keyword>
<keyword evidence="8" id="KW-0472">Membrane</keyword>
<evidence type="ECO:0000256" key="4">
    <source>
        <dbReference type="ARBA" id="ARBA00022741"/>
    </source>
</evidence>
<evidence type="ECO:0000256" key="9">
    <source>
        <dbReference type="PIRSR" id="PIRSR640198-1"/>
    </source>
</evidence>
<reference evidence="12" key="1">
    <citation type="submission" date="2018-04" db="EMBL/GenBank/DDBJ databases">
        <title>Whole genome sequencing of Hypsizygus marmoreus.</title>
        <authorList>
            <person name="Choi I.-G."/>
            <person name="Min B."/>
            <person name="Kim J.-G."/>
            <person name="Kim S."/>
            <person name="Oh Y.-L."/>
            <person name="Kong W.-S."/>
            <person name="Park H."/>
            <person name="Jeong J."/>
            <person name="Song E.-S."/>
        </authorList>
    </citation>
    <scope>NUCLEOTIDE SEQUENCE [LARGE SCALE GENOMIC DNA]</scope>
    <source>
        <strain evidence="12">51987-8</strain>
    </source>
</reference>
<organism evidence="12 13">
    <name type="scientific">Hypsizygus marmoreus</name>
    <name type="common">White beech mushroom</name>
    <name type="synonym">Agaricus marmoreus</name>
    <dbReference type="NCBI Taxonomy" id="39966"/>
    <lineage>
        <taxon>Eukaryota</taxon>
        <taxon>Fungi</taxon>
        <taxon>Dikarya</taxon>
        <taxon>Basidiomycota</taxon>
        <taxon>Agaricomycotina</taxon>
        <taxon>Agaricomycetes</taxon>
        <taxon>Agaricomycetidae</taxon>
        <taxon>Agaricales</taxon>
        <taxon>Tricholomatineae</taxon>
        <taxon>Lyophyllaceae</taxon>
        <taxon>Hypsizygus</taxon>
    </lineage>
</organism>
<evidence type="ECO:0000256" key="3">
    <source>
        <dbReference type="ARBA" id="ARBA00022737"/>
    </source>
</evidence>
<dbReference type="InParanoid" id="A0A369J9K8"/>
<dbReference type="Gene3D" id="1.10.3290.10">
    <property type="entry name" value="Fido-like domain"/>
    <property type="match status" value="1"/>
</dbReference>
<dbReference type="GO" id="GO:0016020">
    <property type="term" value="C:membrane"/>
    <property type="evidence" value="ECO:0007669"/>
    <property type="project" value="UniProtKB-SubCell"/>
</dbReference>
<evidence type="ECO:0000313" key="13">
    <source>
        <dbReference type="Proteomes" id="UP000076154"/>
    </source>
</evidence>
<comment type="subcellular location">
    <subcellularLocation>
        <location evidence="1">Membrane</location>
        <topology evidence="1">Single-pass membrane protein</topology>
    </subcellularLocation>
</comment>
<keyword evidence="12" id="KW-0808">Transferase</keyword>
<evidence type="ECO:0000256" key="1">
    <source>
        <dbReference type="ARBA" id="ARBA00004167"/>
    </source>
</evidence>
<dbReference type="PROSITE" id="PS51459">
    <property type="entry name" value="FIDO"/>
    <property type="match status" value="1"/>
</dbReference>
<keyword evidence="13" id="KW-1185">Reference proteome</keyword>
<evidence type="ECO:0000256" key="7">
    <source>
        <dbReference type="ARBA" id="ARBA00022989"/>
    </source>
</evidence>
<dbReference type="EMBL" id="LUEZ02000113">
    <property type="protein sequence ID" value="RDB17125.1"/>
    <property type="molecule type" value="Genomic_DNA"/>
</dbReference>
<dbReference type="GO" id="GO:0005524">
    <property type="term" value="F:ATP binding"/>
    <property type="evidence" value="ECO:0007669"/>
    <property type="project" value="UniProtKB-KW"/>
</dbReference>
<gene>
    <name evidence="12" type="primary">ficd</name>
    <name evidence="12" type="ORF">Hypma_001657</name>
</gene>
<dbReference type="GO" id="GO:0016740">
    <property type="term" value="F:transferase activity"/>
    <property type="evidence" value="ECO:0007669"/>
    <property type="project" value="UniProtKB-KW"/>
</dbReference>
<dbReference type="PANTHER" id="PTHR13504:SF34">
    <property type="entry name" value="PROTEIN ADENYLYLTRANSFERASE FICD"/>
    <property type="match status" value="1"/>
</dbReference>
<accession>A0A369J9K8</accession>
<proteinExistence type="predicted"/>
<feature type="binding site" evidence="10">
    <location>
        <begin position="387"/>
        <end position="388"/>
    </location>
    <ligand>
        <name>ATP</name>
        <dbReference type="ChEBI" id="CHEBI:30616"/>
    </ligand>
</feature>
<name>A0A369J9K8_HYPMA</name>
<feature type="domain" description="Fido" evidence="11">
    <location>
        <begin position="254"/>
        <end position="412"/>
    </location>
</feature>
<sequence length="420" mass="47153">MPYDSRILREAPSAISPVDRERLMLSTTLDLQSRVVLYEEMMERYSDSHPFLLVRQAEMLNLLGSGPLAVDLYCKAQNILSRMGIVDKSFDALLEKYSAQVNDQVSGALAKSRQSKYYQTWKPTKQHRFPTNLPYPPPSSQEVKDLLQALKPPGSSFFAPYLRKLVIETNLVESTFLLTEEVHLLPVAVNSLLLIPPAIAQSTQDLVRRGISGGTVTCLPESVLKDPTRIKSILNDTLAAYELLGALVTNTEDLDKAAIRRIHACLTKTCRFNDVHYIPAGTTRTETRKTVIVTGTYNIECCPFPDVDAEVQYICKMAKVNLFYCGWNWIKSWHNPFATASWIHLILVRCHPFEDGNGRLARLLASIPLMKHGYPPISIVSTQRPDYYAAINTAYRGDHGAFVQCMLQGMQEAITSVQSL</sequence>
<evidence type="ECO:0000256" key="8">
    <source>
        <dbReference type="ARBA" id="ARBA00023136"/>
    </source>
</evidence>
<keyword evidence="7" id="KW-1133">Transmembrane helix</keyword>
<dbReference type="STRING" id="39966.A0A369J9K8"/>
<dbReference type="Proteomes" id="UP000076154">
    <property type="component" value="Unassembled WGS sequence"/>
</dbReference>
<keyword evidence="6 10" id="KW-0067">ATP-binding</keyword>
<evidence type="ECO:0000256" key="2">
    <source>
        <dbReference type="ARBA" id="ARBA00022692"/>
    </source>
</evidence>
<keyword evidence="3" id="KW-0677">Repeat</keyword>
<keyword evidence="2" id="KW-0812">Transmembrane</keyword>